<accession>A0A1I3CBM6</accession>
<protein>
    <recommendedName>
        <fullName evidence="1">DUF1559 domain-containing protein</fullName>
    </recommendedName>
</protein>
<gene>
    <name evidence="2" type="ORF">SAMN05421753_102209</name>
</gene>
<keyword evidence="3" id="KW-1185">Reference proteome</keyword>
<evidence type="ECO:0000313" key="2">
    <source>
        <dbReference type="EMBL" id="SFH71877.1"/>
    </source>
</evidence>
<dbReference type="Pfam" id="PF07596">
    <property type="entry name" value="SBP_bac_10"/>
    <property type="match status" value="1"/>
</dbReference>
<dbReference type="NCBIfam" id="TIGR04294">
    <property type="entry name" value="pre_pil_HX9DG"/>
    <property type="match status" value="1"/>
</dbReference>
<dbReference type="RefSeq" id="WP_175517091.1">
    <property type="nucleotide sequence ID" value="NZ_FOQD01000002.1"/>
</dbReference>
<reference evidence="3" key="1">
    <citation type="submission" date="2016-10" db="EMBL/GenBank/DDBJ databases">
        <authorList>
            <person name="Varghese N."/>
            <person name="Submissions S."/>
        </authorList>
    </citation>
    <scope>NUCLEOTIDE SEQUENCE [LARGE SCALE GENOMIC DNA]</scope>
    <source>
        <strain evidence="3">DSM 26348</strain>
    </source>
</reference>
<dbReference type="Proteomes" id="UP000199518">
    <property type="component" value="Unassembled WGS sequence"/>
</dbReference>
<dbReference type="STRING" id="1576369.SAMN05421753_102209"/>
<dbReference type="PANTHER" id="PTHR30093">
    <property type="entry name" value="GENERAL SECRETION PATHWAY PROTEIN G"/>
    <property type="match status" value="1"/>
</dbReference>
<evidence type="ECO:0000313" key="3">
    <source>
        <dbReference type="Proteomes" id="UP000199518"/>
    </source>
</evidence>
<sequence length="840" mass="90081">MSNQHRRLFVVCGLVLGILAGAGWGYAQRGDAAKSPAELLPAETVLYLRIDGAVGHEEAFEKTAAYQALYVSGLMDVVEDLVSHLGEDEKAAGFVDAFRHVMDHGFVAGVAIDPPEPGPLAGWGTIVVPEAGAGVDLLEQLLKSLEDERIDVQQTKVQGRKVKYVKIPDAPVDLGWWKEGNHLVIGFGMNGIASTIAVADGKRPNLTANALYERYSQIDAEFEVTQVSWFDFKALREMFGSIPIPIEGQKDPVEVNKILDVLGLQNLEHFAALAGYRDESLWGEMLIEAPGERTGLLSLLDQPTFKLDDLPAIPLHHLGLAVSSIDWGKSYETVLTVARAAAELGIPDSNEKLDEELNKIEMKLGFKLPELLNSLGSLNCTYADSAQGNFGLGSVALVNVRDVPVLKACLENLLRVAQEELNEDAPNAMNFRQIDRETETLYRIDLPMIGVISPTISVDENWMVIGLIPQAVEAQRLRMDGTLFSWSIDEDLADALELLPEEMTSLSVVDPAATYKTVLGLAPAMMGLMEVGLRQQGKLGATEHLPVDMADFPPAELVTGPLFMNITVSTVDDAGVQFYSRQSLPAIPLLGATTGAAIATGAFTAAVPLLQNSTAGHARQESSVRLARLGQAVKSYAEDHETRLPSGTVPNAHLSADERLSWLVPLLPYLEQGALAREINLQAGWKAPENAAALSNMLTPVMNPAELQVQAAGYGVSQYVGLGGIGTNGPELAVDHPRAGAFGEDRITRLSDITDGTSVTVMISEASDHIGPWGAGGRSTVRAFVEEPYLNGPDGIGSSDPNGCQMVLVDGSVRSIRAVIDPQVMEALATIAGGEAIRTF</sequence>
<proteinExistence type="predicted"/>
<name>A0A1I3CBM6_9PLAN</name>
<dbReference type="EMBL" id="FOQD01000002">
    <property type="protein sequence ID" value="SFH71877.1"/>
    <property type="molecule type" value="Genomic_DNA"/>
</dbReference>
<evidence type="ECO:0000259" key="1">
    <source>
        <dbReference type="Pfam" id="PF07596"/>
    </source>
</evidence>
<dbReference type="AlphaFoldDB" id="A0A1I3CBM6"/>
<organism evidence="2 3">
    <name type="scientific">Planctomicrobium piriforme</name>
    <dbReference type="NCBI Taxonomy" id="1576369"/>
    <lineage>
        <taxon>Bacteria</taxon>
        <taxon>Pseudomonadati</taxon>
        <taxon>Planctomycetota</taxon>
        <taxon>Planctomycetia</taxon>
        <taxon>Planctomycetales</taxon>
        <taxon>Planctomycetaceae</taxon>
        <taxon>Planctomicrobium</taxon>
    </lineage>
</organism>
<dbReference type="InterPro" id="IPR027558">
    <property type="entry name" value="Pre_pil_HX9DG_C"/>
</dbReference>
<feature type="domain" description="DUF1559" evidence="1">
    <location>
        <begin position="620"/>
        <end position="769"/>
    </location>
</feature>
<dbReference type="InterPro" id="IPR011453">
    <property type="entry name" value="DUF1559"/>
</dbReference>